<dbReference type="InterPro" id="IPR025048">
    <property type="entry name" value="DUF3987"/>
</dbReference>
<feature type="region of interest" description="Disordered" evidence="1">
    <location>
        <begin position="1"/>
        <end position="29"/>
    </location>
</feature>
<dbReference type="EMBL" id="WNKW01000006">
    <property type="protein sequence ID" value="MTW34875.1"/>
    <property type="molecule type" value="Genomic_DNA"/>
</dbReference>
<accession>A0ABW9SSQ7</accession>
<feature type="region of interest" description="Disordered" evidence="1">
    <location>
        <begin position="52"/>
        <end position="79"/>
    </location>
</feature>
<feature type="compositionally biased region" description="Polar residues" evidence="1">
    <location>
        <begin position="8"/>
        <end position="20"/>
    </location>
</feature>
<protein>
    <submittedName>
        <fullName evidence="2">DUF3987 domain-containing protein</fullName>
    </submittedName>
</protein>
<evidence type="ECO:0000313" key="2">
    <source>
        <dbReference type="EMBL" id="MTW34875.1"/>
    </source>
</evidence>
<gene>
    <name evidence="2" type="ORF">GM655_18905</name>
</gene>
<dbReference type="Proteomes" id="UP000735592">
    <property type="component" value="Unassembled WGS sequence"/>
</dbReference>
<evidence type="ECO:0000256" key="1">
    <source>
        <dbReference type="SAM" id="MobiDB-lite"/>
    </source>
</evidence>
<name>A0ABW9SSQ7_9BURK</name>
<dbReference type="Pfam" id="PF13148">
    <property type="entry name" value="DUF3987"/>
    <property type="match status" value="1"/>
</dbReference>
<keyword evidence="3" id="KW-1185">Reference proteome</keyword>
<dbReference type="RefSeq" id="WP_155436224.1">
    <property type="nucleotide sequence ID" value="NZ_JBHLXK010000002.1"/>
</dbReference>
<evidence type="ECO:0000313" key="3">
    <source>
        <dbReference type="Proteomes" id="UP000735592"/>
    </source>
</evidence>
<sequence length="588" mass="64761">MKKKTSMKEVSSASNIQAPDSPQEIGVKRKLSVRELMAKLRANRECREIEEPVDVHIEADEAEAGEESAQPYDHDEEQVIEDEDADDGEHNFTEDAPLSYEIDSASDLDDDYDPETWMTSDEMEAQANILSENNSPSHPRRVAEDSEAVITKPANVTAHQPRNQRRQYPVDAFGTFAPVIKLIATAVQVDVELVGSSLLGVFSALAQCFINVSSRASDHGCPVTVNMLVIAPSGERKSSTIDKLINPVYAAINRIKDERRSMIVQDVTVDGLIVGLIMRCPAQFLLALEGASLLGGHAMSRDNVSRFLGNVASLFSGEPLTRTRVDEHHYAQGRRLSVLLFTQPIVAMDFLSSELVMQQGMGNRFLYSQPPSLLGTRTHVDVELDDEPVYQQFCAKIGALASLPWKIDSETGGINTRTVRMSSGAKAAWVQFYNKLEMAAGPGGDFASHSGYVARFAEQVMRIAALLAILDDMNVQHISEDAMLRAIDLGDYYLGTAMNIFNVAPANKDEAAAKTLLDSMRNKCVELGLKAIPVRTMYKNGPRCARPIKRTKELLAILEARGEVSEYKQAIVYDDNKRSSDNYAVTGL</sequence>
<organism evidence="2 3">
    <name type="scientific">Pseudoduganella danionis</name>
    <dbReference type="NCBI Taxonomy" id="1890295"/>
    <lineage>
        <taxon>Bacteria</taxon>
        <taxon>Pseudomonadati</taxon>
        <taxon>Pseudomonadota</taxon>
        <taxon>Betaproteobacteria</taxon>
        <taxon>Burkholderiales</taxon>
        <taxon>Oxalobacteraceae</taxon>
        <taxon>Telluria group</taxon>
        <taxon>Pseudoduganella</taxon>
    </lineage>
</organism>
<reference evidence="2 3" key="1">
    <citation type="submission" date="2019-11" db="EMBL/GenBank/DDBJ databases">
        <title>Type strains purchased from KCTC, JCM and DSMZ.</title>
        <authorList>
            <person name="Lu H."/>
        </authorList>
    </citation>
    <scope>NUCLEOTIDE SEQUENCE [LARGE SCALE GENOMIC DNA]</scope>
    <source>
        <strain evidence="2 3">DSM 103461</strain>
    </source>
</reference>
<proteinExistence type="predicted"/>
<comment type="caution">
    <text evidence="2">The sequence shown here is derived from an EMBL/GenBank/DDBJ whole genome shotgun (WGS) entry which is preliminary data.</text>
</comment>